<evidence type="ECO:0000313" key="1">
    <source>
        <dbReference type="EMBL" id="NIJ17897.1"/>
    </source>
</evidence>
<comment type="caution">
    <text evidence="1">The sequence shown here is derived from an EMBL/GenBank/DDBJ whole genome shotgun (WGS) entry which is preliminary data.</text>
</comment>
<evidence type="ECO:0000313" key="2">
    <source>
        <dbReference type="Proteomes" id="UP000576821"/>
    </source>
</evidence>
<dbReference type="EMBL" id="JAASQR010000004">
    <property type="protein sequence ID" value="NIJ17897.1"/>
    <property type="molecule type" value="Genomic_DNA"/>
</dbReference>
<name>A0A846M6J1_9SPHN</name>
<dbReference type="AlphaFoldDB" id="A0A846M6J1"/>
<sequence>MHTAFSLKSSMFEIEVDGQAADREKWLDWQPNDRLGVVLNSPLGGLGASMLIQLATAAYFDVRPTRREAPHYAEVYVFQSGGPHGDLSSFDIVPHREVFVSEEPGAMLEAINDRAITHLVVPDGTPRDLTFPWKEPESARDRIRHCYAYSVQGRTSDADVAIISRESLLRDDVELALEPMKLVENIESYLDVGDAANKLYTRKLAQRVRGRLNEVSEDDKITARTYHDAILENDIMRQTFRTISVDTALSLL</sequence>
<protein>
    <submittedName>
        <fullName evidence="1">Uncharacterized protein</fullName>
    </submittedName>
</protein>
<proteinExistence type="predicted"/>
<keyword evidence="2" id="KW-1185">Reference proteome</keyword>
<dbReference type="Proteomes" id="UP000576821">
    <property type="component" value="Unassembled WGS sequence"/>
</dbReference>
<reference evidence="1 2" key="1">
    <citation type="submission" date="2020-03" db="EMBL/GenBank/DDBJ databases">
        <title>Genomic Encyclopedia of Type Strains, Phase IV (KMG-IV): sequencing the most valuable type-strain genomes for metagenomic binning, comparative biology and taxonomic classification.</title>
        <authorList>
            <person name="Goeker M."/>
        </authorList>
    </citation>
    <scope>NUCLEOTIDE SEQUENCE [LARGE SCALE GENOMIC DNA]</scope>
    <source>
        <strain evidence="1 2">DSM 21299</strain>
    </source>
</reference>
<gene>
    <name evidence="1" type="ORF">FHS54_002897</name>
</gene>
<organism evidence="1 2">
    <name type="scientific">Sphingobium vermicomposti</name>
    <dbReference type="NCBI Taxonomy" id="529005"/>
    <lineage>
        <taxon>Bacteria</taxon>
        <taxon>Pseudomonadati</taxon>
        <taxon>Pseudomonadota</taxon>
        <taxon>Alphaproteobacteria</taxon>
        <taxon>Sphingomonadales</taxon>
        <taxon>Sphingomonadaceae</taxon>
        <taxon>Sphingobium</taxon>
    </lineage>
</organism>
<accession>A0A846M6J1</accession>